<evidence type="ECO:0000313" key="3">
    <source>
        <dbReference type="Proteomes" id="UP001627154"/>
    </source>
</evidence>
<dbReference type="EMBL" id="JBJJXI010000098">
    <property type="protein sequence ID" value="KAL3393332.1"/>
    <property type="molecule type" value="Genomic_DNA"/>
</dbReference>
<evidence type="ECO:0000256" key="1">
    <source>
        <dbReference type="SAM" id="MobiDB-lite"/>
    </source>
</evidence>
<feature type="region of interest" description="Disordered" evidence="1">
    <location>
        <begin position="37"/>
        <end position="69"/>
    </location>
</feature>
<organism evidence="2 3">
    <name type="scientific">Trichogramma kaykai</name>
    <dbReference type="NCBI Taxonomy" id="54128"/>
    <lineage>
        <taxon>Eukaryota</taxon>
        <taxon>Metazoa</taxon>
        <taxon>Ecdysozoa</taxon>
        <taxon>Arthropoda</taxon>
        <taxon>Hexapoda</taxon>
        <taxon>Insecta</taxon>
        <taxon>Pterygota</taxon>
        <taxon>Neoptera</taxon>
        <taxon>Endopterygota</taxon>
        <taxon>Hymenoptera</taxon>
        <taxon>Apocrita</taxon>
        <taxon>Proctotrupomorpha</taxon>
        <taxon>Chalcidoidea</taxon>
        <taxon>Trichogrammatidae</taxon>
        <taxon>Trichogramma</taxon>
    </lineage>
</organism>
<protein>
    <submittedName>
        <fullName evidence="2">Uncharacterized protein</fullName>
    </submittedName>
</protein>
<proteinExistence type="predicted"/>
<dbReference type="Proteomes" id="UP001627154">
    <property type="component" value="Unassembled WGS sequence"/>
</dbReference>
<accession>A0ABD2WKH9</accession>
<reference evidence="2 3" key="1">
    <citation type="journal article" date="2024" name="bioRxiv">
        <title>A reference genome for Trichogramma kaykai: A tiny desert-dwelling parasitoid wasp with competing sex-ratio distorters.</title>
        <authorList>
            <person name="Culotta J."/>
            <person name="Lindsey A.R."/>
        </authorList>
    </citation>
    <scope>NUCLEOTIDE SEQUENCE [LARGE SCALE GENOMIC DNA]</scope>
    <source>
        <strain evidence="2 3">KSX58</strain>
    </source>
</reference>
<sequence length="69" mass="7214">MVSVAKRITVAGMPSEPQLDDLQLCMATWTSRDVTGLKENAGSGLSKGLEQITSTESRVSGGDADDTEA</sequence>
<dbReference type="AlphaFoldDB" id="A0ABD2WKH9"/>
<gene>
    <name evidence="2" type="ORF">TKK_012208</name>
</gene>
<comment type="caution">
    <text evidence="2">The sequence shown here is derived from an EMBL/GenBank/DDBJ whole genome shotgun (WGS) entry which is preliminary data.</text>
</comment>
<name>A0ABD2WKH9_9HYME</name>
<keyword evidence="3" id="KW-1185">Reference proteome</keyword>
<evidence type="ECO:0000313" key="2">
    <source>
        <dbReference type="EMBL" id="KAL3393332.1"/>
    </source>
</evidence>